<feature type="binding site" evidence="5">
    <location>
        <position position="72"/>
    </location>
    <ligand>
        <name>Zn(2+)</name>
        <dbReference type="ChEBI" id="CHEBI:29105"/>
    </ligand>
</feature>
<feature type="binding site" evidence="5">
    <location>
        <position position="221"/>
    </location>
    <ligand>
        <name>Zn(2+)</name>
        <dbReference type="ChEBI" id="CHEBI:29105"/>
    </ligand>
</feature>
<dbReference type="InterPro" id="IPR032466">
    <property type="entry name" value="Metal_Hydrolase"/>
</dbReference>
<keyword evidence="2 5" id="KW-0479">Metal-binding</keyword>
<comment type="similarity">
    <text evidence="1">Belongs to the metallo-dependent hydrolases superfamily. ATZ/TRZ family.</text>
</comment>
<dbReference type="EC" id="3.5.4.28" evidence="5"/>
<proteinExistence type="inferred from homology"/>
<dbReference type="FunFam" id="3.20.20.140:FF:000014">
    <property type="entry name" value="5-methylthioadenosine/S-adenosylhomocysteine deaminase"/>
    <property type="match status" value="1"/>
</dbReference>
<evidence type="ECO:0000259" key="6">
    <source>
        <dbReference type="Pfam" id="PF01979"/>
    </source>
</evidence>
<dbReference type="CDD" id="cd01298">
    <property type="entry name" value="ATZ_TRZ_like"/>
    <property type="match status" value="1"/>
</dbReference>
<feature type="binding site" evidence="5">
    <location>
        <position position="224"/>
    </location>
    <ligand>
        <name>substrate</name>
    </ligand>
</feature>
<comment type="function">
    <text evidence="5">Catalyzes the deamination of 5-methylthioadenosine and S-adenosyl-L-homocysteine into 5-methylthioinosine and S-inosyl-L-homocysteine, respectively. Is also able to deaminate adenosine.</text>
</comment>
<keyword evidence="3 5" id="KW-0378">Hydrolase</keyword>
<dbReference type="InterPro" id="IPR006680">
    <property type="entry name" value="Amidohydro-rel"/>
</dbReference>
<dbReference type="Gene3D" id="3.20.20.140">
    <property type="entry name" value="Metal-dependent hydrolases"/>
    <property type="match status" value="1"/>
</dbReference>
<evidence type="ECO:0000256" key="3">
    <source>
        <dbReference type="ARBA" id="ARBA00022801"/>
    </source>
</evidence>
<dbReference type="Proteomes" id="UP001169760">
    <property type="component" value="Unassembled WGS sequence"/>
</dbReference>
<evidence type="ECO:0000256" key="2">
    <source>
        <dbReference type="ARBA" id="ARBA00022723"/>
    </source>
</evidence>
<dbReference type="InterPro" id="IPR050287">
    <property type="entry name" value="MTA/SAH_deaminase"/>
</dbReference>
<dbReference type="AlphaFoldDB" id="A0AAW7X109"/>
<comment type="catalytic activity">
    <reaction evidence="5">
        <text>S-adenosyl-L-homocysteine + H2O + H(+) = S-inosyl-L-homocysteine + NH4(+)</text>
        <dbReference type="Rhea" id="RHEA:20716"/>
        <dbReference type="ChEBI" id="CHEBI:15377"/>
        <dbReference type="ChEBI" id="CHEBI:15378"/>
        <dbReference type="ChEBI" id="CHEBI:28938"/>
        <dbReference type="ChEBI" id="CHEBI:57856"/>
        <dbReference type="ChEBI" id="CHEBI:57985"/>
        <dbReference type="EC" id="3.5.4.28"/>
    </reaction>
</comment>
<feature type="binding site" evidence="5">
    <location>
        <position position="194"/>
    </location>
    <ligand>
        <name>substrate</name>
    </ligand>
</feature>
<dbReference type="PANTHER" id="PTHR43794:SF11">
    <property type="entry name" value="AMIDOHYDROLASE-RELATED DOMAIN-CONTAINING PROTEIN"/>
    <property type="match status" value="1"/>
</dbReference>
<feature type="binding site" evidence="5">
    <location>
        <position position="309"/>
    </location>
    <ligand>
        <name>substrate</name>
    </ligand>
</feature>
<dbReference type="GO" id="GO:0050270">
    <property type="term" value="F:S-adenosylhomocysteine deaminase activity"/>
    <property type="evidence" value="ECO:0007669"/>
    <property type="project" value="UniProtKB-UniRule"/>
</dbReference>
<dbReference type="Pfam" id="PF01979">
    <property type="entry name" value="Amidohydro_1"/>
    <property type="match status" value="1"/>
</dbReference>
<dbReference type="GO" id="GO:0090614">
    <property type="term" value="F:5'-methylthioadenosine deaminase activity"/>
    <property type="evidence" value="ECO:0007669"/>
    <property type="project" value="UniProtKB-UniRule"/>
</dbReference>
<dbReference type="GO" id="GO:0046872">
    <property type="term" value="F:metal ion binding"/>
    <property type="evidence" value="ECO:0007669"/>
    <property type="project" value="UniProtKB-KW"/>
</dbReference>
<comment type="caution">
    <text evidence="7">The sequence shown here is derived from an EMBL/GenBank/DDBJ whole genome shotgun (WGS) entry which is preliminary data.</text>
</comment>
<reference evidence="7" key="1">
    <citation type="submission" date="2023-07" db="EMBL/GenBank/DDBJ databases">
        <title>Genome content predicts the carbon catabolic preferences of heterotrophic bacteria.</title>
        <authorList>
            <person name="Gralka M."/>
        </authorList>
    </citation>
    <scope>NUCLEOTIDE SEQUENCE</scope>
    <source>
        <strain evidence="7">I3M17_2</strain>
    </source>
</reference>
<dbReference type="EC" id="3.5.4.31" evidence="5"/>
<comment type="cofactor">
    <cofactor evidence="5">
        <name>Zn(2+)</name>
        <dbReference type="ChEBI" id="CHEBI:29105"/>
    </cofactor>
    <text evidence="5">Binds 1 zinc ion per subunit.</text>
</comment>
<dbReference type="EMBL" id="JAUOPB010000001">
    <property type="protein sequence ID" value="MDO6421040.1"/>
    <property type="molecule type" value="Genomic_DNA"/>
</dbReference>
<feature type="domain" description="Amidohydrolase-related" evidence="6">
    <location>
        <begin position="64"/>
        <end position="411"/>
    </location>
</feature>
<feature type="binding site" evidence="5">
    <location>
        <position position="74"/>
    </location>
    <ligand>
        <name>Zn(2+)</name>
        <dbReference type="ChEBI" id="CHEBI:29105"/>
    </ligand>
</feature>
<dbReference type="NCBIfam" id="NF006549">
    <property type="entry name" value="PRK09045.1"/>
    <property type="match status" value="1"/>
</dbReference>
<feature type="binding site" evidence="5">
    <location>
        <position position="309"/>
    </location>
    <ligand>
        <name>Zn(2+)</name>
        <dbReference type="ChEBI" id="CHEBI:29105"/>
    </ligand>
</feature>
<dbReference type="Gene3D" id="2.30.40.10">
    <property type="entry name" value="Urease, subunit C, domain 1"/>
    <property type="match status" value="1"/>
</dbReference>
<dbReference type="RefSeq" id="WP_303490227.1">
    <property type="nucleotide sequence ID" value="NZ_JAUOPB010000001.1"/>
</dbReference>
<name>A0AAW7X109_9GAMM</name>
<dbReference type="PANTHER" id="PTHR43794">
    <property type="entry name" value="AMINOHYDROLASE SSNA-RELATED"/>
    <property type="match status" value="1"/>
</dbReference>
<comment type="caution">
    <text evidence="5">Lacks conserved residue(s) required for the propagation of feature annotation.</text>
</comment>
<dbReference type="SUPFAM" id="SSF51338">
    <property type="entry name" value="Composite domain of metallo-dependent hydrolases"/>
    <property type="match status" value="1"/>
</dbReference>
<organism evidence="7 8">
    <name type="scientific">Saccharophagus degradans</name>
    <dbReference type="NCBI Taxonomy" id="86304"/>
    <lineage>
        <taxon>Bacteria</taxon>
        <taxon>Pseudomonadati</taxon>
        <taxon>Pseudomonadota</taxon>
        <taxon>Gammaproteobacteria</taxon>
        <taxon>Cellvibrionales</taxon>
        <taxon>Cellvibrionaceae</taxon>
        <taxon>Saccharophagus</taxon>
    </lineage>
</organism>
<protein>
    <recommendedName>
        <fullName evidence="5">5-methylthioadenosine/S-adenosylhomocysteine deaminase</fullName>
        <shortName evidence="5">MTA/SAH deaminase</shortName>
        <ecNumber evidence="5">3.5.4.28</ecNumber>
        <ecNumber evidence="5">3.5.4.31</ecNumber>
    </recommendedName>
</protein>
<evidence type="ECO:0000313" key="8">
    <source>
        <dbReference type="Proteomes" id="UP001169760"/>
    </source>
</evidence>
<feature type="binding site" evidence="5">
    <location>
        <position position="101"/>
    </location>
    <ligand>
        <name>substrate</name>
    </ligand>
</feature>
<evidence type="ECO:0000256" key="5">
    <source>
        <dbReference type="HAMAP-Rule" id="MF_01281"/>
    </source>
</evidence>
<dbReference type="HAMAP" id="MF_01281">
    <property type="entry name" value="MTA_SAH_deamin"/>
    <property type="match status" value="1"/>
</dbReference>
<accession>A0AAW7X109</accession>
<dbReference type="InterPro" id="IPR011059">
    <property type="entry name" value="Metal-dep_hydrolase_composite"/>
</dbReference>
<keyword evidence="4 5" id="KW-0862">Zinc</keyword>
<dbReference type="InterPro" id="IPR023512">
    <property type="entry name" value="Deaminase_MtaD/DadD"/>
</dbReference>
<comment type="catalytic activity">
    <reaction evidence="5">
        <text>S-methyl-5'-thioadenosine + H2O + H(+) = S-methyl-5'-thioinosine + NH4(+)</text>
        <dbReference type="Rhea" id="RHEA:25025"/>
        <dbReference type="ChEBI" id="CHEBI:15377"/>
        <dbReference type="ChEBI" id="CHEBI:15378"/>
        <dbReference type="ChEBI" id="CHEBI:17509"/>
        <dbReference type="ChEBI" id="CHEBI:28938"/>
        <dbReference type="ChEBI" id="CHEBI:48595"/>
        <dbReference type="EC" id="3.5.4.31"/>
    </reaction>
</comment>
<evidence type="ECO:0000313" key="7">
    <source>
        <dbReference type="EMBL" id="MDO6421040.1"/>
    </source>
</evidence>
<comment type="similarity">
    <text evidence="5">Belongs to the metallo-dependent hydrolases superfamily. MTA/SAH deaminase family.</text>
</comment>
<evidence type="ECO:0000256" key="4">
    <source>
        <dbReference type="ARBA" id="ARBA00022833"/>
    </source>
</evidence>
<gene>
    <name evidence="5" type="primary">mtaD</name>
    <name evidence="7" type="ORF">Q4521_00995</name>
</gene>
<evidence type="ECO:0000256" key="1">
    <source>
        <dbReference type="ARBA" id="ARBA00006745"/>
    </source>
</evidence>
<sequence>MTNKTPADLIVSARWILPVRPTGRLYEHCALVIRDGNIIEIVPTSGIDSQFDYQEHIDLPNQLLMPGLINMHGHAAMSLFRGLADDLPLMEWLQDHIWPAEGEWVDEQFVRDGTQLAMAEMLLSGTTCFSDMYFYPEAAAGAAFEAGMRAQINFPILDFPTQWGSGPEDYIHKGLKLHDNYRSVDLINIGFGPHAPYTVSDEPLKRIAVLAEELQAPIQIHMHETAQEVSDSIANFGVRPLQRIADLGLLGPATQLVHMTQIDEQDIALLTTYSAHVVHCPESNLKLASGFCPVHTLQEHGINTCLGTDGAASNNDLSLFDEMHTASLLGKGVAQRADALKSDTAIEMATINAATAMGLDNIIGSLEKGKRADFIAIDFSNLQQAPIYNLKSHLVNTHVSHLVTHVWVDGKCLVAERELQTLDTKDIYSKACAWQVKIQAQRASGK</sequence>
<dbReference type="SUPFAM" id="SSF51556">
    <property type="entry name" value="Metallo-dependent hydrolases"/>
    <property type="match status" value="1"/>
</dbReference>